<evidence type="ECO:0000313" key="15">
    <source>
        <dbReference type="EMBL" id="OFJ46836.1"/>
    </source>
</evidence>
<dbReference type="EMBL" id="MAQB02000010">
    <property type="protein sequence ID" value="OFJ46836.1"/>
    <property type="molecule type" value="Genomic_DNA"/>
</dbReference>
<dbReference type="GO" id="GO:0005886">
    <property type="term" value="C:plasma membrane"/>
    <property type="evidence" value="ECO:0007669"/>
    <property type="project" value="UniProtKB-SubCell"/>
</dbReference>
<comment type="caution">
    <text evidence="15">The sequence shown here is derived from an EMBL/GenBank/DDBJ whole genome shotgun (WGS) entry which is preliminary data.</text>
</comment>
<evidence type="ECO:0000256" key="14">
    <source>
        <dbReference type="SAM" id="Phobius"/>
    </source>
</evidence>
<feature type="region of interest" description="Disordered" evidence="13">
    <location>
        <begin position="278"/>
        <end position="310"/>
    </location>
</feature>
<protein>
    <recommendedName>
        <fullName evidence="11">Lipase helper protein</fullName>
    </recommendedName>
    <alternativeName>
        <fullName evidence="12">Lipase modulator</fullName>
    </alternativeName>
</protein>
<feature type="transmembrane region" description="Helical" evidence="14">
    <location>
        <begin position="6"/>
        <end position="24"/>
    </location>
</feature>
<evidence type="ECO:0000256" key="11">
    <source>
        <dbReference type="ARBA" id="ARBA00030948"/>
    </source>
</evidence>
<evidence type="ECO:0000256" key="12">
    <source>
        <dbReference type="ARBA" id="ARBA00031542"/>
    </source>
</evidence>
<evidence type="ECO:0000256" key="3">
    <source>
        <dbReference type="ARBA" id="ARBA00022475"/>
    </source>
</evidence>
<name>A0A1E8PKS8_9BURK</name>
<dbReference type="InterPro" id="IPR004961">
    <property type="entry name" value="Lipase_chaperone"/>
</dbReference>
<gene>
    <name evidence="15" type="ORF">BA896_019710</name>
</gene>
<evidence type="ECO:0000256" key="4">
    <source>
        <dbReference type="ARBA" id="ARBA00022519"/>
    </source>
</evidence>
<evidence type="ECO:0000256" key="9">
    <source>
        <dbReference type="ARBA" id="ARBA00023136"/>
    </source>
</evidence>
<evidence type="ECO:0000256" key="6">
    <source>
        <dbReference type="ARBA" id="ARBA00022963"/>
    </source>
</evidence>
<evidence type="ECO:0000256" key="8">
    <source>
        <dbReference type="ARBA" id="ARBA00023098"/>
    </source>
</evidence>
<evidence type="ECO:0000256" key="7">
    <source>
        <dbReference type="ARBA" id="ARBA00022989"/>
    </source>
</evidence>
<dbReference type="AlphaFoldDB" id="A0A1E8PKS8"/>
<keyword evidence="4" id="KW-0997">Cell inner membrane</keyword>
<comment type="similarity">
    <text evidence="2">Belongs to the lipase chaperone family.</text>
</comment>
<evidence type="ECO:0000256" key="5">
    <source>
        <dbReference type="ARBA" id="ARBA00022692"/>
    </source>
</evidence>
<feature type="compositionally biased region" description="Basic and acidic residues" evidence="13">
    <location>
        <begin position="301"/>
        <end position="310"/>
    </location>
</feature>
<keyword evidence="9 14" id="KW-0472">Membrane</keyword>
<keyword evidence="7 14" id="KW-1133">Transmembrane helix</keyword>
<dbReference type="GO" id="GO:0016042">
    <property type="term" value="P:lipid catabolic process"/>
    <property type="evidence" value="ECO:0007669"/>
    <property type="project" value="UniProtKB-KW"/>
</dbReference>
<organism evidence="15 16">
    <name type="scientific">Janthinobacterium lividum</name>
    <dbReference type="NCBI Taxonomy" id="29581"/>
    <lineage>
        <taxon>Bacteria</taxon>
        <taxon>Pseudomonadati</taxon>
        <taxon>Pseudomonadota</taxon>
        <taxon>Betaproteobacteria</taxon>
        <taxon>Burkholderiales</taxon>
        <taxon>Oxalobacteraceae</taxon>
        <taxon>Janthinobacterium</taxon>
    </lineage>
</organism>
<evidence type="ECO:0000313" key="16">
    <source>
        <dbReference type="Proteomes" id="UP000092634"/>
    </source>
</evidence>
<accession>A0A1E8PKS8</accession>
<dbReference type="Proteomes" id="UP000092634">
    <property type="component" value="Unassembled WGS sequence"/>
</dbReference>
<keyword evidence="5 14" id="KW-0812">Transmembrane</keyword>
<evidence type="ECO:0000256" key="10">
    <source>
        <dbReference type="ARBA" id="ARBA00023186"/>
    </source>
</evidence>
<keyword evidence="3" id="KW-1003">Cell membrane</keyword>
<keyword evidence="6" id="KW-0442">Lipid degradation</keyword>
<keyword evidence="10" id="KW-0143">Chaperone</keyword>
<dbReference type="GO" id="GO:0051082">
    <property type="term" value="F:unfolded protein binding"/>
    <property type="evidence" value="ECO:0007669"/>
    <property type="project" value="InterPro"/>
</dbReference>
<reference evidence="15 16" key="1">
    <citation type="submission" date="2016-10" db="EMBL/GenBank/DDBJ databases">
        <title>Updated version of Genome Assembly of Janthinobacterium lividum ERGS5:01.</title>
        <authorList>
            <person name="Kumar R."/>
            <person name="Acharya V."/>
            <person name="Singh D."/>
        </authorList>
    </citation>
    <scope>NUCLEOTIDE SEQUENCE [LARGE SCALE GENOMIC DNA]</scope>
    <source>
        <strain evidence="15 16">ERGS5:01</strain>
    </source>
</reference>
<proteinExistence type="inferred from homology"/>
<evidence type="ECO:0000256" key="1">
    <source>
        <dbReference type="ARBA" id="ARBA00004383"/>
    </source>
</evidence>
<sequence>MHAKWIVGASWAALALLVGLYLALRPGEPPAAQQEKPEPDLFAFVRSMQGTRPDGNVTVAAGDKLVLDAELGHLFDYYLAGLGEKPLAAIRSQIEADLDKRLAPVPAREARRLLDAWLAYKQALAGAQQALPAQADPARAARARLQALRALRSNYFTPEESAGLFGASDAYDDDAVMRMAILGDATLDAAQRQAQLAALDRHLSPAQRAARDAPLQVAQLDAAVKTLRAQGGGENEVYRLRASTFTPAAAARLAELDREQSQWQQRIIAYQTHKAQQATLPDGAQDGAALQQLRDASFTPEEQRRLGTYE</sequence>
<dbReference type="GO" id="GO:0006457">
    <property type="term" value="P:protein folding"/>
    <property type="evidence" value="ECO:0007669"/>
    <property type="project" value="InterPro"/>
</dbReference>
<keyword evidence="8" id="KW-0443">Lipid metabolism</keyword>
<dbReference type="SUPFAM" id="SSF158855">
    <property type="entry name" value="Lipase chaperone-like"/>
    <property type="match status" value="1"/>
</dbReference>
<evidence type="ECO:0000256" key="13">
    <source>
        <dbReference type="SAM" id="MobiDB-lite"/>
    </source>
</evidence>
<comment type="subcellular location">
    <subcellularLocation>
        <location evidence="1">Cell inner membrane</location>
        <topology evidence="1">Single-pass membrane protein</topology>
        <orientation evidence="1">Periplasmic side</orientation>
    </subcellularLocation>
</comment>
<dbReference type="Pfam" id="PF03280">
    <property type="entry name" value="Lipase_chap"/>
    <property type="match status" value="1"/>
</dbReference>
<evidence type="ECO:0000256" key="2">
    <source>
        <dbReference type="ARBA" id="ARBA00010358"/>
    </source>
</evidence>